<keyword evidence="2" id="KW-0238">DNA-binding</keyword>
<keyword evidence="3" id="KW-0804">Transcription</keyword>
<dbReference type="PANTHER" id="PTHR33164:SF13">
    <property type="entry name" value="4-HYDROXYPHENYLACETATE CATABOLISM PROTEIN"/>
    <property type="match status" value="1"/>
</dbReference>
<dbReference type="EMBL" id="FMSH01000458">
    <property type="protein sequence ID" value="SCU92314.1"/>
    <property type="molecule type" value="Genomic_DNA"/>
</dbReference>
<dbReference type="PANTHER" id="PTHR33164">
    <property type="entry name" value="TRANSCRIPTIONAL REGULATOR, MARR FAMILY"/>
    <property type="match status" value="1"/>
</dbReference>
<evidence type="ECO:0000313" key="6">
    <source>
        <dbReference type="EMBL" id="SCU92314.1"/>
    </source>
</evidence>
<dbReference type="PROSITE" id="PS01117">
    <property type="entry name" value="HTH_MARR_1"/>
    <property type="match status" value="1"/>
</dbReference>
<dbReference type="InterPro" id="IPR036390">
    <property type="entry name" value="WH_DNA-bd_sf"/>
</dbReference>
<dbReference type="PROSITE" id="PS50995">
    <property type="entry name" value="HTH_MARR_2"/>
    <property type="match status" value="1"/>
</dbReference>
<organism evidence="6">
    <name type="scientific">Cupriavidus necator</name>
    <name type="common">Alcaligenes eutrophus</name>
    <name type="synonym">Ralstonia eutropha</name>
    <dbReference type="NCBI Taxonomy" id="106590"/>
    <lineage>
        <taxon>Bacteria</taxon>
        <taxon>Pseudomonadati</taxon>
        <taxon>Pseudomonadota</taxon>
        <taxon>Betaproteobacteria</taxon>
        <taxon>Burkholderiales</taxon>
        <taxon>Burkholderiaceae</taxon>
        <taxon>Cupriavidus</taxon>
    </lineage>
</organism>
<dbReference type="SUPFAM" id="SSF46785">
    <property type="entry name" value="Winged helix' DNA-binding domain"/>
    <property type="match status" value="1"/>
</dbReference>
<dbReference type="InterPro" id="IPR036388">
    <property type="entry name" value="WH-like_DNA-bd_sf"/>
</dbReference>
<keyword evidence="1" id="KW-0805">Transcription regulation</keyword>
<dbReference type="PRINTS" id="PR00598">
    <property type="entry name" value="HTHMARR"/>
</dbReference>
<dbReference type="AlphaFoldDB" id="A0A1K0J0M5"/>
<proteinExistence type="predicted"/>
<reference evidence="6" key="1">
    <citation type="submission" date="2016-09" db="EMBL/GenBank/DDBJ databases">
        <authorList>
            <person name="Capua I."/>
            <person name="De Benedictis P."/>
            <person name="Joannis T."/>
            <person name="Lombin L.H."/>
            <person name="Cattoli G."/>
        </authorList>
    </citation>
    <scope>NUCLEOTIDE SEQUENCE</scope>
    <source>
        <strain evidence="6">B9</strain>
    </source>
</reference>
<dbReference type="Gene3D" id="1.10.10.10">
    <property type="entry name" value="Winged helix-like DNA-binding domain superfamily/Winged helix DNA-binding domain"/>
    <property type="match status" value="1"/>
</dbReference>
<evidence type="ECO:0000256" key="4">
    <source>
        <dbReference type="SAM" id="MobiDB-lite"/>
    </source>
</evidence>
<dbReference type="InterPro" id="IPR039422">
    <property type="entry name" value="MarR/SlyA-like"/>
</dbReference>
<dbReference type="Pfam" id="PF12802">
    <property type="entry name" value="MarR_2"/>
    <property type="match status" value="1"/>
</dbReference>
<sequence length="173" mass="19581">MTNFDPSYDQSVSSVHNRLFFRLFQAGNTLDRQTIKTLGITTVQWSVLGALSRSQVADGMSFSDLAEYLVVSRQSLDGVLKRLERDDHVIRVADTVDRRAKKVVLTPKGREFWNSLQPKIYEFYRQALTSFRFDDKVSLVHFLNQLNAGMTSVSLDEEGSGDKLDQPVTSGQD</sequence>
<feature type="domain" description="HTH marR-type" evidence="5">
    <location>
        <begin position="16"/>
        <end position="148"/>
    </location>
</feature>
<evidence type="ECO:0000256" key="2">
    <source>
        <dbReference type="ARBA" id="ARBA00023125"/>
    </source>
</evidence>
<evidence type="ECO:0000259" key="5">
    <source>
        <dbReference type="PROSITE" id="PS50995"/>
    </source>
</evidence>
<dbReference type="SMART" id="SM00347">
    <property type="entry name" value="HTH_MARR"/>
    <property type="match status" value="1"/>
</dbReference>
<dbReference type="InterPro" id="IPR000835">
    <property type="entry name" value="HTH_MarR-typ"/>
</dbReference>
<accession>A0A1K0J0M5</accession>
<dbReference type="GO" id="GO:0006950">
    <property type="term" value="P:response to stress"/>
    <property type="evidence" value="ECO:0007669"/>
    <property type="project" value="TreeGrafter"/>
</dbReference>
<dbReference type="InterPro" id="IPR023187">
    <property type="entry name" value="Tscrpt_reg_MarR-type_CS"/>
</dbReference>
<protein>
    <submittedName>
        <fullName evidence="6">Transcriptional activatory protein BadR</fullName>
    </submittedName>
</protein>
<dbReference type="RefSeq" id="WP_340529137.1">
    <property type="nucleotide sequence ID" value="NZ_FMSH01000458.1"/>
</dbReference>
<feature type="region of interest" description="Disordered" evidence="4">
    <location>
        <begin position="154"/>
        <end position="173"/>
    </location>
</feature>
<evidence type="ECO:0000256" key="1">
    <source>
        <dbReference type="ARBA" id="ARBA00023015"/>
    </source>
</evidence>
<dbReference type="GO" id="GO:0003677">
    <property type="term" value="F:DNA binding"/>
    <property type="evidence" value="ECO:0007669"/>
    <property type="project" value="UniProtKB-KW"/>
</dbReference>
<evidence type="ECO:0000256" key="3">
    <source>
        <dbReference type="ARBA" id="ARBA00023163"/>
    </source>
</evidence>
<name>A0A1K0J0M5_CUPNE</name>
<gene>
    <name evidence="6" type="primary">badR</name>
    <name evidence="6" type="ORF">CNECB9_5100016</name>
</gene>
<dbReference type="GO" id="GO:0003700">
    <property type="term" value="F:DNA-binding transcription factor activity"/>
    <property type="evidence" value="ECO:0007669"/>
    <property type="project" value="InterPro"/>
</dbReference>